<reference evidence="2" key="1">
    <citation type="submission" date="2016-11" db="UniProtKB">
        <authorList>
            <consortium name="WormBaseParasite"/>
        </authorList>
    </citation>
    <scope>IDENTIFICATION</scope>
    <source>
        <strain evidence="2">KR3021</strain>
    </source>
</reference>
<proteinExistence type="predicted"/>
<dbReference type="Proteomes" id="UP000095286">
    <property type="component" value="Unplaced"/>
</dbReference>
<evidence type="ECO:0000313" key="1">
    <source>
        <dbReference type="Proteomes" id="UP000095286"/>
    </source>
</evidence>
<sequence>MSFDFDLTAPFTPDFSTKDQIEHRHKIQPIQIIAPKDGGGFKLNESGLNSIFKHKSILNKKVVVVGIAGAFRKGKSFLLNFFLEYLYCLQKSQQNDITLDWLNENTQLQGFHWRTGVKRTTIGLWMWGEPIIIEAENHQKYAIILMDTQGTFDNNSTYNECSTIFALSTILSSVQCYNLFDNIPEDALQHLSIFVEYGRLALRESQYVGKPLQNLTFIVRDFKSPDEFEYGREGGKQFLEQVMAVNPESDDELKDVREHLGNCFENIECYLLPHPGHKVAERGSFRGHVRDIRPIFKEEVKKMVSNILGPHALKPKNVNGREMTCRKMIEFTKQYCKVFEGSNVPQPKNILNANSHLLCIEHAHEAKLAYSRGMARATTDARMLSEKRLLEAHIKHGITALNIFDKCPKFGSPSVRNEYLARLQEDVNAEFEKYKKLNEDKRVTGCASIAMACGDSLFLGLGLAGASTAAIGAAYVTMTMGLVATGIVAIPITFTSMFCIWSYVYISEKIFECRGQIALKKEDGKKNIKKTKFMTKV</sequence>
<evidence type="ECO:0000313" key="2">
    <source>
        <dbReference type="WBParaSite" id="RSKR_0000735100.1"/>
    </source>
</evidence>
<organism evidence="1 2">
    <name type="scientific">Rhabditophanes sp. KR3021</name>
    <dbReference type="NCBI Taxonomy" id="114890"/>
    <lineage>
        <taxon>Eukaryota</taxon>
        <taxon>Metazoa</taxon>
        <taxon>Ecdysozoa</taxon>
        <taxon>Nematoda</taxon>
        <taxon>Chromadorea</taxon>
        <taxon>Rhabditida</taxon>
        <taxon>Tylenchina</taxon>
        <taxon>Panagrolaimomorpha</taxon>
        <taxon>Strongyloidoidea</taxon>
        <taxon>Alloionematidae</taxon>
        <taxon>Rhabditophanes</taxon>
    </lineage>
</organism>
<dbReference type="WBParaSite" id="RSKR_0000735100.1">
    <property type="protein sequence ID" value="RSKR_0000735100.1"/>
    <property type="gene ID" value="RSKR_0000735100"/>
</dbReference>
<protein>
    <submittedName>
        <fullName evidence="2">GB1/RHD3-type G domain-containing protein</fullName>
    </submittedName>
</protein>
<name>A0AC35U4Q2_9BILA</name>
<accession>A0AC35U4Q2</accession>